<accession>A0A1K0FDK9</accession>
<dbReference type="PANTHER" id="PTHR46211">
    <property type="entry name" value="GLYCEROPHOSPHORYL DIESTER PHOSPHODIESTERASE"/>
    <property type="match status" value="1"/>
</dbReference>
<dbReference type="SUPFAM" id="SSF51695">
    <property type="entry name" value="PLC-like phosphodiesterases"/>
    <property type="match status" value="1"/>
</dbReference>
<keyword evidence="3" id="KW-1185">Reference proteome</keyword>
<comment type="caution">
    <text evidence="2">The sequence shown here is derived from an EMBL/GenBank/DDBJ whole genome shotgun (WGS) entry which is preliminary data.</text>
</comment>
<dbReference type="Proteomes" id="UP000182486">
    <property type="component" value="Unassembled WGS sequence"/>
</dbReference>
<evidence type="ECO:0000259" key="1">
    <source>
        <dbReference type="PROSITE" id="PS51704"/>
    </source>
</evidence>
<reference evidence="2 3" key="1">
    <citation type="submission" date="2016-09" db="EMBL/GenBank/DDBJ databases">
        <title>Couchioplanes caeruleus draft genome sequence.</title>
        <authorList>
            <person name="Sheehan J."/>
            <person name="Caffrey P."/>
        </authorList>
    </citation>
    <scope>NUCLEOTIDE SEQUENCE [LARGE SCALE GENOMIC DNA]</scope>
    <source>
        <strain evidence="2 3">DSM 43634</strain>
    </source>
</reference>
<evidence type="ECO:0000313" key="2">
    <source>
        <dbReference type="EMBL" id="OJF10927.1"/>
    </source>
</evidence>
<dbReference type="PROSITE" id="PS51704">
    <property type="entry name" value="GP_PDE"/>
    <property type="match status" value="1"/>
</dbReference>
<organism evidence="2 3">
    <name type="scientific">Couchioplanes caeruleus subsp. caeruleus</name>
    <dbReference type="NCBI Taxonomy" id="56427"/>
    <lineage>
        <taxon>Bacteria</taxon>
        <taxon>Bacillati</taxon>
        <taxon>Actinomycetota</taxon>
        <taxon>Actinomycetes</taxon>
        <taxon>Micromonosporales</taxon>
        <taxon>Micromonosporaceae</taxon>
        <taxon>Couchioplanes</taxon>
    </lineage>
</organism>
<proteinExistence type="predicted"/>
<dbReference type="EMBL" id="MEIA01000446">
    <property type="protein sequence ID" value="OJF10927.1"/>
    <property type="molecule type" value="Genomic_DNA"/>
</dbReference>
<dbReference type="GO" id="GO:0008081">
    <property type="term" value="F:phosphoric diester hydrolase activity"/>
    <property type="evidence" value="ECO:0007669"/>
    <property type="project" value="InterPro"/>
</dbReference>
<gene>
    <name evidence="2" type="ORF">BG844_29405</name>
</gene>
<dbReference type="Pfam" id="PF03009">
    <property type="entry name" value="GDPD"/>
    <property type="match status" value="1"/>
</dbReference>
<protein>
    <recommendedName>
        <fullName evidence="1">GP-PDE domain-containing protein</fullName>
    </recommendedName>
</protein>
<name>A0A1K0FDK9_9ACTN</name>
<dbReference type="Gene3D" id="3.20.20.190">
    <property type="entry name" value="Phosphatidylinositol (PI) phosphodiesterase"/>
    <property type="match status" value="1"/>
</dbReference>
<feature type="domain" description="GP-PDE" evidence="1">
    <location>
        <begin position="16"/>
        <end position="270"/>
    </location>
</feature>
<dbReference type="PANTHER" id="PTHR46211:SF14">
    <property type="entry name" value="GLYCEROPHOSPHODIESTER PHOSPHODIESTERASE"/>
    <property type="match status" value="1"/>
</dbReference>
<evidence type="ECO:0000313" key="3">
    <source>
        <dbReference type="Proteomes" id="UP000182486"/>
    </source>
</evidence>
<dbReference type="InterPro" id="IPR017946">
    <property type="entry name" value="PLC-like_Pdiesterase_TIM-brl"/>
</dbReference>
<dbReference type="InterPro" id="IPR030395">
    <property type="entry name" value="GP_PDE_dom"/>
</dbReference>
<sequence>MAAPHRTAAPEHLAALHRVAHRGYSAVAPENTLPALAAGVLAGATFIEFDVRTTADGVPVVIHDRTVDRTTDGTGKVWELTLDEIARLDAGSWFSPAYAGTGVPRLTDALALLRPHAVLADSADDAGVTPAVAPRVELLLEIKPPATLEQVKIIMGQVADAGLLGRTVVQSFDPAIVRLVAEAAPDVRRGLLRDGFDAAQVEVAAELGVVHCNPSMNAVLGSPETVAALAEAQVAVMPWTANDLRLWPDLVRAGVAGLITDHTGELTGWAQNASSGAWSSSA</sequence>
<dbReference type="AlphaFoldDB" id="A0A1K0FDK9"/>
<dbReference type="GO" id="GO:0006629">
    <property type="term" value="P:lipid metabolic process"/>
    <property type="evidence" value="ECO:0007669"/>
    <property type="project" value="InterPro"/>
</dbReference>